<reference evidence="1 2" key="1">
    <citation type="submission" date="2019-12" db="EMBL/GenBank/DDBJ databases">
        <title>Genomic-based taxomic classification of the family Erythrobacteraceae.</title>
        <authorList>
            <person name="Xu L."/>
        </authorList>
    </citation>
    <scope>NUCLEOTIDE SEQUENCE [LARGE SCALE GENOMIC DNA]</scope>
    <source>
        <strain evidence="1 2">JCM 16339</strain>
    </source>
</reference>
<dbReference type="Gene3D" id="3.40.50.150">
    <property type="entry name" value="Vaccinia Virus protein VP39"/>
    <property type="match status" value="1"/>
</dbReference>
<gene>
    <name evidence="1" type="ORF">GRI32_06760</name>
</gene>
<evidence type="ECO:0000313" key="2">
    <source>
        <dbReference type="Proteomes" id="UP000435243"/>
    </source>
</evidence>
<dbReference type="Pfam" id="PF13489">
    <property type="entry name" value="Methyltransf_23"/>
    <property type="match status" value="1"/>
</dbReference>
<dbReference type="EMBL" id="WTYY01000003">
    <property type="protein sequence ID" value="MXO88438.1"/>
    <property type="molecule type" value="Genomic_DNA"/>
</dbReference>
<dbReference type="GO" id="GO:0008168">
    <property type="term" value="F:methyltransferase activity"/>
    <property type="evidence" value="ECO:0007669"/>
    <property type="project" value="UniProtKB-KW"/>
</dbReference>
<dbReference type="InterPro" id="IPR029063">
    <property type="entry name" value="SAM-dependent_MTases_sf"/>
</dbReference>
<dbReference type="Proteomes" id="UP000435243">
    <property type="component" value="Unassembled WGS sequence"/>
</dbReference>
<dbReference type="OrthoDB" id="7583028at2"/>
<organism evidence="1 2">
    <name type="scientific">Alteraurantiacibacter aestuarii</name>
    <dbReference type="NCBI Taxonomy" id="650004"/>
    <lineage>
        <taxon>Bacteria</taxon>
        <taxon>Pseudomonadati</taxon>
        <taxon>Pseudomonadota</taxon>
        <taxon>Alphaproteobacteria</taxon>
        <taxon>Sphingomonadales</taxon>
        <taxon>Erythrobacteraceae</taxon>
        <taxon>Alteraurantiacibacter</taxon>
    </lineage>
</organism>
<keyword evidence="2" id="KW-1185">Reference proteome</keyword>
<keyword evidence="1" id="KW-0808">Transferase</keyword>
<dbReference type="RefSeq" id="WP_160590643.1">
    <property type="nucleotide sequence ID" value="NZ_BAAAFP010000001.1"/>
</dbReference>
<proteinExistence type="predicted"/>
<protein>
    <submittedName>
        <fullName evidence="1">Methyltransferase domain-containing protein</fullName>
    </submittedName>
</protein>
<evidence type="ECO:0000313" key="1">
    <source>
        <dbReference type="EMBL" id="MXO88438.1"/>
    </source>
</evidence>
<name>A0A844ZKZ1_9SPHN</name>
<comment type="caution">
    <text evidence="1">The sequence shown here is derived from an EMBL/GenBank/DDBJ whole genome shotgun (WGS) entry which is preliminary data.</text>
</comment>
<sequence>MLQHVPLDAKILDLGAYTGALISRLRANGYTRLLAADLANHLTEKVDDHWACDFNEDFSEAISERNFDAIVACEVIEHLDDPRAFLKQCRKLLKDGGHVVISTPNIAFFEGRIKFALTGNLWGFGERNYRSQRHISPIQEGQLPLMTAECGFDCIETTTAGSFATPMRRMLTAPIWLPMRAAFGPRTLGESLFCVARASASADETGSSGSTPWRVSVPAE</sequence>
<keyword evidence="1" id="KW-0489">Methyltransferase</keyword>
<dbReference type="SUPFAM" id="SSF53335">
    <property type="entry name" value="S-adenosyl-L-methionine-dependent methyltransferases"/>
    <property type="match status" value="1"/>
</dbReference>
<accession>A0A844ZKZ1</accession>
<dbReference type="GO" id="GO:0032259">
    <property type="term" value="P:methylation"/>
    <property type="evidence" value="ECO:0007669"/>
    <property type="project" value="UniProtKB-KW"/>
</dbReference>
<dbReference type="PANTHER" id="PTHR43861">
    <property type="entry name" value="TRANS-ACONITATE 2-METHYLTRANSFERASE-RELATED"/>
    <property type="match status" value="1"/>
</dbReference>
<dbReference type="CDD" id="cd02440">
    <property type="entry name" value="AdoMet_MTases"/>
    <property type="match status" value="1"/>
</dbReference>
<dbReference type="AlphaFoldDB" id="A0A844ZKZ1"/>